<accession>A0ABS4NZV0</accession>
<dbReference type="Proteomes" id="UP000773462">
    <property type="component" value="Unassembled WGS sequence"/>
</dbReference>
<dbReference type="CDD" id="cd13580">
    <property type="entry name" value="PBP2_AlgQ_like_1"/>
    <property type="match status" value="1"/>
</dbReference>
<organism evidence="3 4">
    <name type="scientific">Paenibacillus silagei</name>
    <dbReference type="NCBI Taxonomy" id="1670801"/>
    <lineage>
        <taxon>Bacteria</taxon>
        <taxon>Bacillati</taxon>
        <taxon>Bacillota</taxon>
        <taxon>Bacilli</taxon>
        <taxon>Bacillales</taxon>
        <taxon>Paenibacillaceae</taxon>
        <taxon>Paenibacillus</taxon>
    </lineage>
</organism>
<dbReference type="EMBL" id="JAGGLV010000020">
    <property type="protein sequence ID" value="MBP2114792.1"/>
    <property type="molecule type" value="Genomic_DNA"/>
</dbReference>
<dbReference type="PROSITE" id="PS51257">
    <property type="entry name" value="PROKAR_LIPOPROTEIN"/>
    <property type="match status" value="1"/>
</dbReference>
<reference evidence="3 4" key="1">
    <citation type="submission" date="2021-03" db="EMBL/GenBank/DDBJ databases">
        <title>Genomic Encyclopedia of Type Strains, Phase IV (KMG-IV): sequencing the most valuable type-strain genomes for metagenomic binning, comparative biology and taxonomic classification.</title>
        <authorList>
            <person name="Goeker M."/>
        </authorList>
    </citation>
    <scope>NUCLEOTIDE SEQUENCE [LARGE SCALE GENOMIC DNA]</scope>
    <source>
        <strain evidence="3 4">DSM 101953</strain>
    </source>
</reference>
<protein>
    <submittedName>
        <fullName evidence="3">Aldouronate transport system substrate-binding protein</fullName>
    </submittedName>
</protein>
<dbReference type="InterPro" id="IPR050490">
    <property type="entry name" value="Bact_solute-bd_prot1"/>
</dbReference>
<dbReference type="Gene3D" id="3.40.190.10">
    <property type="entry name" value="Periplasmic binding protein-like II"/>
    <property type="match status" value="2"/>
</dbReference>
<sequence length="568" mass="63001">MIKKMKFSAAAVLSTVMLGSLLAGCGGNADNKKAEGDNKPAASEDAMYSAPFENGKYTEPVTISTVFPIASSLKFKNGENIENNVHTKWAKDTLGIDIKYLWTVSDQNNAYETKLRLMLTSGEKMPDIISFRGSPSLISDLIDSGQFTDAGELFDKYASDIYKKAMAEEPTVWNPYMRDGKRMGIPILENAYNNDPVMYIREDWLKKLNLKAPTNLAELETVLDAFTNQDPDGNGKKDTTGLAVGFKNNLNTWMSEAGWVFGMFGAMPNQWNKTADNQLAYGSVQPEMKEGLATMQKWMKEGYISSESGLYDENKATEAFTAGKAGIIVGPYWMTGWPLPDLQKNVPGAVHKAYPLPAGPDGKVGRHGTKIASGAVLINKDMEHKDAFFVYQNYLFDNWANPDSTTFVNGFAKGYDYDIAEDGTVLKEQDTDKIPGGWVDAIRYTLTYDGAIIPNLMMNTLAKLAGGAEPANQYEKNLSERIPEQILAAKIIVDQKDSVMPEMFTGTPTETQLSRGDMLEKLEKEILNKIIYDKAPVDEFDTFVEKWKTTGGDKVTTEVNEWYQSLSK</sequence>
<name>A0ABS4NZV0_9BACL</name>
<feature type="signal peptide" evidence="2">
    <location>
        <begin position="1"/>
        <end position="23"/>
    </location>
</feature>
<dbReference type="PANTHER" id="PTHR43649">
    <property type="entry name" value="ARABINOSE-BINDING PROTEIN-RELATED"/>
    <property type="match status" value="1"/>
</dbReference>
<comment type="caution">
    <text evidence="3">The sequence shown here is derived from an EMBL/GenBank/DDBJ whole genome shotgun (WGS) entry which is preliminary data.</text>
</comment>
<dbReference type="PANTHER" id="PTHR43649:SF33">
    <property type="entry name" value="POLYGALACTURONAN_RHAMNOGALACTURONAN-BINDING PROTEIN YTCQ"/>
    <property type="match status" value="1"/>
</dbReference>
<proteinExistence type="predicted"/>
<keyword evidence="1 2" id="KW-0732">Signal</keyword>
<gene>
    <name evidence="3" type="ORF">J2Z70_004976</name>
</gene>
<evidence type="ECO:0000256" key="1">
    <source>
        <dbReference type="ARBA" id="ARBA00022729"/>
    </source>
</evidence>
<keyword evidence="4" id="KW-1185">Reference proteome</keyword>
<dbReference type="RefSeq" id="WP_036724073.1">
    <property type="nucleotide sequence ID" value="NZ_JAGGLV010000020.1"/>
</dbReference>
<dbReference type="SUPFAM" id="SSF53850">
    <property type="entry name" value="Periplasmic binding protein-like II"/>
    <property type="match status" value="1"/>
</dbReference>
<evidence type="ECO:0000256" key="2">
    <source>
        <dbReference type="SAM" id="SignalP"/>
    </source>
</evidence>
<evidence type="ECO:0000313" key="4">
    <source>
        <dbReference type="Proteomes" id="UP000773462"/>
    </source>
</evidence>
<evidence type="ECO:0000313" key="3">
    <source>
        <dbReference type="EMBL" id="MBP2114792.1"/>
    </source>
</evidence>
<feature type="chain" id="PRO_5045402920" evidence="2">
    <location>
        <begin position="24"/>
        <end position="568"/>
    </location>
</feature>